<evidence type="ECO:0000256" key="14">
    <source>
        <dbReference type="PIRSR" id="PIRSR605478-3"/>
    </source>
</evidence>
<comment type="cofactor">
    <cofactor evidence="14">
        <name>thiamine diphosphate</name>
        <dbReference type="ChEBI" id="CHEBI:58937"/>
    </cofactor>
    <text evidence="14">Binds 1 thiamine pyrophosphate per subunit. During the reaction, the substrate forms a covalent intermediate with the cofactor.</text>
</comment>
<dbReference type="InParanoid" id="H1XQQ0"/>
<comment type="catalytic activity">
    <reaction evidence="10 17">
        <text>D-sedoheptulose 7-phosphate + D-glyceraldehyde 3-phosphate = aldehydo-D-ribose 5-phosphate + D-xylulose 5-phosphate</text>
        <dbReference type="Rhea" id="RHEA:10508"/>
        <dbReference type="ChEBI" id="CHEBI:57483"/>
        <dbReference type="ChEBI" id="CHEBI:57737"/>
        <dbReference type="ChEBI" id="CHEBI:58273"/>
        <dbReference type="ChEBI" id="CHEBI:59776"/>
        <dbReference type="EC" id="2.2.1.1"/>
    </reaction>
</comment>
<dbReference type="CDD" id="cd02012">
    <property type="entry name" value="TPP_TK"/>
    <property type="match status" value="1"/>
</dbReference>
<feature type="binding site" evidence="15">
    <location>
        <position position="189"/>
    </location>
    <ligand>
        <name>Mg(2+)</name>
        <dbReference type="ChEBI" id="CHEBI:18420"/>
    </ligand>
</feature>
<dbReference type="InterPro" id="IPR020826">
    <property type="entry name" value="Transketolase_BS"/>
</dbReference>
<feature type="binding site" evidence="13">
    <location>
        <position position="264"/>
    </location>
    <ligand>
        <name>substrate</name>
    </ligand>
</feature>
<dbReference type="EC" id="2.2.1.1" evidence="5 11"/>
<feature type="binding site" evidence="14">
    <location>
        <position position="264"/>
    </location>
    <ligand>
        <name>thiamine diphosphate</name>
        <dbReference type="ChEBI" id="CHEBI:58937"/>
    </ligand>
</feature>
<feature type="active site" description="Proton donor" evidence="12">
    <location>
        <position position="413"/>
    </location>
</feature>
<dbReference type="GO" id="GO:0005829">
    <property type="term" value="C:cytosol"/>
    <property type="evidence" value="ECO:0007669"/>
    <property type="project" value="TreeGrafter"/>
</dbReference>
<evidence type="ECO:0000313" key="20">
    <source>
        <dbReference type="EMBL" id="EHO42323.1"/>
    </source>
</evidence>
<dbReference type="PaxDb" id="880073-Calab_2715"/>
<comment type="cofactor">
    <cofactor evidence="15">
        <name>Mg(2+)</name>
        <dbReference type="ChEBI" id="CHEBI:18420"/>
    </cofactor>
    <text evidence="15">Binds 1 Mg(2+) ion per subunit. Can also utilize other divalent metal cations, such as Ca(2+), Mn(2+) and Co(2+).</text>
</comment>
<feature type="binding site" evidence="15">
    <location>
        <position position="159"/>
    </location>
    <ligand>
        <name>Mg(2+)</name>
        <dbReference type="ChEBI" id="CHEBI:18420"/>
    </ligand>
</feature>
<dbReference type="NCBIfam" id="TIGR00232">
    <property type="entry name" value="tktlase_bact"/>
    <property type="match status" value="1"/>
</dbReference>
<evidence type="ECO:0000256" key="3">
    <source>
        <dbReference type="ARBA" id="ARBA00007131"/>
    </source>
</evidence>
<dbReference type="HOGENOM" id="CLU_009227_0_0_0"/>
<evidence type="ECO:0000256" key="10">
    <source>
        <dbReference type="ARBA" id="ARBA00049473"/>
    </source>
</evidence>
<reference evidence="19 22" key="2">
    <citation type="submission" date="2016-11" db="EMBL/GenBank/DDBJ databases">
        <title>Genomic analysis of Caldithrix abyssi and proposal of a novel bacterial phylum Caldithrichaeota.</title>
        <authorList>
            <person name="Kublanov I."/>
            <person name="Sigalova O."/>
            <person name="Gavrilov S."/>
            <person name="Lebedinsky A."/>
            <person name="Ivanova N."/>
            <person name="Daum C."/>
            <person name="Reddy T."/>
            <person name="Klenk H.P."/>
            <person name="Goker M."/>
            <person name="Reva O."/>
            <person name="Miroshnichenko M."/>
            <person name="Kyprides N."/>
            <person name="Woyke T."/>
            <person name="Gelfand M."/>
        </authorList>
    </citation>
    <scope>NUCLEOTIDE SEQUENCE [LARGE SCALE GENOMIC DNA]</scope>
    <source>
        <strain evidence="19 22">LF13</strain>
    </source>
</reference>
<reference evidence="20 21" key="1">
    <citation type="submission" date="2011-09" db="EMBL/GenBank/DDBJ databases">
        <title>The permanent draft genome of Caldithrix abyssi DSM 13497.</title>
        <authorList>
            <consortium name="US DOE Joint Genome Institute (JGI-PGF)"/>
            <person name="Lucas S."/>
            <person name="Han J."/>
            <person name="Lapidus A."/>
            <person name="Bruce D."/>
            <person name="Goodwin L."/>
            <person name="Pitluck S."/>
            <person name="Peters L."/>
            <person name="Kyrpides N."/>
            <person name="Mavromatis K."/>
            <person name="Ivanova N."/>
            <person name="Mikhailova N."/>
            <person name="Chertkov O."/>
            <person name="Detter J.C."/>
            <person name="Tapia R."/>
            <person name="Han C."/>
            <person name="Land M."/>
            <person name="Hauser L."/>
            <person name="Markowitz V."/>
            <person name="Cheng J.-F."/>
            <person name="Hugenholtz P."/>
            <person name="Woyke T."/>
            <person name="Wu D."/>
            <person name="Spring S."/>
            <person name="Brambilla E."/>
            <person name="Klenk H.-P."/>
            <person name="Eisen J.A."/>
        </authorList>
    </citation>
    <scope>NUCLEOTIDE SEQUENCE [LARGE SCALE GENOMIC DNA]</scope>
    <source>
        <strain evidence="20 21">DSM 13497</strain>
    </source>
</reference>
<feature type="binding site" evidence="13">
    <location>
        <position position="521"/>
    </location>
    <ligand>
        <name>substrate</name>
    </ligand>
</feature>
<evidence type="ECO:0000256" key="7">
    <source>
        <dbReference type="ARBA" id="ARBA00022723"/>
    </source>
</evidence>
<accession>H1XQQ0</accession>
<comment type="function">
    <text evidence="17">Catalyzes the transfer of a two-carbon ketol group from a ketose donor to an aldose acceptor, via a covalent intermediate with the cofactor thiamine pyrophosphate.</text>
</comment>
<dbReference type="PROSITE" id="PS00801">
    <property type="entry name" value="TRANSKETOLASE_1"/>
    <property type="match status" value="1"/>
</dbReference>
<dbReference type="PANTHER" id="PTHR43522">
    <property type="entry name" value="TRANSKETOLASE"/>
    <property type="match status" value="1"/>
</dbReference>
<dbReference type="SMART" id="SM00861">
    <property type="entry name" value="Transket_pyr"/>
    <property type="match status" value="1"/>
</dbReference>
<evidence type="ECO:0000256" key="8">
    <source>
        <dbReference type="ARBA" id="ARBA00022842"/>
    </source>
</evidence>
<feature type="binding site" evidence="14">
    <location>
        <position position="438"/>
    </location>
    <ligand>
        <name>thiamine diphosphate</name>
        <dbReference type="ChEBI" id="CHEBI:58937"/>
    </ligand>
</feature>
<dbReference type="FunFam" id="3.40.50.970:FF:000004">
    <property type="entry name" value="Transketolase"/>
    <property type="match status" value="1"/>
</dbReference>
<evidence type="ECO:0000256" key="12">
    <source>
        <dbReference type="PIRSR" id="PIRSR605478-1"/>
    </source>
</evidence>
<feature type="binding site" evidence="15">
    <location>
        <position position="191"/>
    </location>
    <ligand>
        <name>Mg(2+)</name>
        <dbReference type="ChEBI" id="CHEBI:18420"/>
    </ligand>
</feature>
<comment type="cofactor">
    <cofactor evidence="2">
        <name>Co(2+)</name>
        <dbReference type="ChEBI" id="CHEBI:48828"/>
    </cofactor>
</comment>
<dbReference type="InterPro" id="IPR049557">
    <property type="entry name" value="Transketolase_CS"/>
</dbReference>
<evidence type="ECO:0000256" key="11">
    <source>
        <dbReference type="NCBIfam" id="TIGR00232"/>
    </source>
</evidence>
<dbReference type="RefSeq" id="WP_006929615.1">
    <property type="nucleotide sequence ID" value="NZ_CM001402.1"/>
</dbReference>
<sequence>MVISEKLEQTIITTIRTLSIDAIQKANSGHPGAPMGLAPVAFTIYNDFVRHNPKNPDWPNRDRFIVSNGHASMLLYSLLHVMGYDLTLEDIKQFRQLHSRCPGHPEFGEAPGVEVTTGPLGQGVSVSVGMAIAQKWLAARFNKPDFTLLDYNIFALCGDGDLMEGVASEAASLAGHLALDNLLWFYDNNYITIEGKTDLTFSEDVQKRFEAYGWDVLQVADANDTQSLRAQVKVALQSKKPVLVVVNSHIGYGSPNKQDTAGVHGSPLGEEEVRLTKKNYGWNPDWQFYVPEEVAQFREENLKRGEEIEKAWNTLFEKYKTAYPELAKEFLMIQNGELPENWHMQLPEFPTDDKGLATRASSGKTLNAIAPGIPWLVGGSADLAPSTKTYMDISGAFSAQNRAGRNLHFGIREHAMGAIVNGLVLSKLKAFGATFFVFSDYMKPAIRLAALMKIPAIYVFTHDSIGVGEDGPTHQPIEQLAALRATPNVDVFRPADANEVVWGWYLALSQKDRPTALVLTRQNVPTFDRSKFAPAKEALKGGYILADAENEPQIILIATGSEVALCLAAYEELTSQGIETRVVSMPCTSLFERQSEEYREKVLPAPIKKRIVVEAGSSWGWERYAGLEGRIIAIDTFGKSAPQQQLMEHFGFSVKNIVQQARALLESGDEK</sequence>
<dbReference type="Pfam" id="PF22613">
    <property type="entry name" value="Transketolase_C_1"/>
    <property type="match status" value="1"/>
</dbReference>
<dbReference type="PANTHER" id="PTHR43522:SF2">
    <property type="entry name" value="TRANSKETOLASE 1-RELATED"/>
    <property type="match status" value="1"/>
</dbReference>
<evidence type="ECO:0000256" key="17">
    <source>
        <dbReference type="RuleBase" id="RU004996"/>
    </source>
</evidence>
<dbReference type="GO" id="GO:0004802">
    <property type="term" value="F:transketolase activity"/>
    <property type="evidence" value="ECO:0007669"/>
    <property type="project" value="UniProtKB-UniRule"/>
</dbReference>
<dbReference type="EMBL" id="CM001402">
    <property type="protein sequence ID" value="EHO42323.1"/>
    <property type="molecule type" value="Genomic_DNA"/>
</dbReference>
<dbReference type="FunFam" id="3.40.50.920:FF:000003">
    <property type="entry name" value="Transketolase"/>
    <property type="match status" value="1"/>
</dbReference>
<evidence type="ECO:0000259" key="18">
    <source>
        <dbReference type="SMART" id="SM00861"/>
    </source>
</evidence>
<feature type="binding site" evidence="14">
    <location>
        <position position="160"/>
    </location>
    <ligand>
        <name>thiamine diphosphate</name>
        <dbReference type="ChEBI" id="CHEBI:58937"/>
    </ligand>
</feature>
<evidence type="ECO:0000313" key="21">
    <source>
        <dbReference type="Proteomes" id="UP000004671"/>
    </source>
</evidence>
<dbReference type="Proteomes" id="UP000004671">
    <property type="component" value="Chromosome"/>
</dbReference>
<evidence type="ECO:0000256" key="4">
    <source>
        <dbReference type="ARBA" id="ARBA00011738"/>
    </source>
</evidence>
<evidence type="ECO:0000313" key="19">
    <source>
        <dbReference type="EMBL" id="APF18309.1"/>
    </source>
</evidence>
<feature type="binding site" evidence="13">
    <location>
        <position position="359"/>
    </location>
    <ligand>
        <name>substrate</name>
    </ligand>
</feature>
<keyword evidence="8 15" id="KW-0460">Magnesium</keyword>
<feature type="binding site" evidence="13">
    <location>
        <position position="462"/>
    </location>
    <ligand>
        <name>substrate</name>
    </ligand>
</feature>
<feature type="binding site" evidence="13">
    <location>
        <position position="386"/>
    </location>
    <ligand>
        <name>substrate</name>
    </ligand>
</feature>
<evidence type="ECO:0000256" key="1">
    <source>
        <dbReference type="ARBA" id="ARBA00001913"/>
    </source>
</evidence>
<dbReference type="Pfam" id="PF00456">
    <property type="entry name" value="Transketolase_N"/>
    <property type="match status" value="1"/>
</dbReference>
<dbReference type="Pfam" id="PF02779">
    <property type="entry name" value="Transket_pyr"/>
    <property type="match status" value="1"/>
</dbReference>
<dbReference type="EMBL" id="CP018099">
    <property type="protein sequence ID" value="APF18309.1"/>
    <property type="molecule type" value="Genomic_DNA"/>
</dbReference>
<feature type="binding site" evidence="13">
    <location>
        <position position="474"/>
    </location>
    <ligand>
        <name>substrate</name>
    </ligand>
</feature>
<comment type="subunit">
    <text evidence="4 17">Homodimer.</text>
</comment>
<comment type="cofactor">
    <cofactor evidence="1">
        <name>Ca(2+)</name>
        <dbReference type="ChEBI" id="CHEBI:29108"/>
    </cofactor>
</comment>
<dbReference type="Gene3D" id="3.40.50.970">
    <property type="match status" value="2"/>
</dbReference>
<dbReference type="CDD" id="cd07033">
    <property type="entry name" value="TPP_PYR_DXS_TK_like"/>
    <property type="match status" value="1"/>
</dbReference>
<feature type="binding site" evidence="13">
    <location>
        <position position="470"/>
    </location>
    <ligand>
        <name>substrate</name>
    </ligand>
</feature>
<name>H1XQQ0_CALAY</name>
<comment type="cofactor">
    <cofactor evidence="17">
        <name>Mg(2+)</name>
        <dbReference type="ChEBI" id="CHEBI:18420"/>
    </cofactor>
    <cofactor evidence="17">
        <name>Ca(2+)</name>
        <dbReference type="ChEBI" id="CHEBI:29108"/>
    </cofactor>
    <cofactor evidence="17">
        <name>Mn(2+)</name>
        <dbReference type="ChEBI" id="CHEBI:29035"/>
    </cofactor>
    <cofactor evidence="17">
        <name>Co(2+)</name>
        <dbReference type="ChEBI" id="CHEBI:48828"/>
    </cofactor>
    <text evidence="17">Binds 1 Mg(2+) ion per subunit. Can also utilize other divalent metal cations, such as Ca(2+), Mn(2+) and Co(2+).</text>
</comment>
<keyword evidence="9 14" id="KW-0786">Thiamine pyrophosphate</keyword>
<evidence type="ECO:0000256" key="5">
    <source>
        <dbReference type="ARBA" id="ARBA00013152"/>
    </source>
</evidence>
<evidence type="ECO:0000256" key="16">
    <source>
        <dbReference type="PIRSR" id="PIRSR605478-5"/>
    </source>
</evidence>
<protein>
    <recommendedName>
        <fullName evidence="5 11">Transketolase</fullName>
        <ecNumber evidence="5 11">2.2.1.1</ecNumber>
    </recommendedName>
</protein>
<evidence type="ECO:0000256" key="2">
    <source>
        <dbReference type="ARBA" id="ARBA00001941"/>
    </source>
</evidence>
<dbReference type="InterPro" id="IPR029061">
    <property type="entry name" value="THDP-binding"/>
</dbReference>
<feature type="site" description="Important for catalytic activity" evidence="16">
    <location>
        <position position="264"/>
    </location>
</feature>
<dbReference type="GO" id="GO:0009052">
    <property type="term" value="P:pentose-phosphate shunt, non-oxidative branch"/>
    <property type="evidence" value="ECO:0007669"/>
    <property type="project" value="UniProtKB-ARBA"/>
</dbReference>
<feature type="domain" description="Transketolase-like pyrimidine-binding" evidence="18">
    <location>
        <begin position="356"/>
        <end position="526"/>
    </location>
</feature>
<dbReference type="InterPro" id="IPR005478">
    <property type="entry name" value="Transketolase_bac-like"/>
</dbReference>
<keyword evidence="17" id="KW-0106">Calcium</keyword>
<dbReference type="OrthoDB" id="8732661at2"/>
<evidence type="ECO:0000256" key="15">
    <source>
        <dbReference type="PIRSR" id="PIRSR605478-4"/>
    </source>
</evidence>
<evidence type="ECO:0000313" key="22">
    <source>
        <dbReference type="Proteomes" id="UP000183868"/>
    </source>
</evidence>
<dbReference type="InterPro" id="IPR055152">
    <property type="entry name" value="Transketolase-like_C_2"/>
</dbReference>
<dbReference type="eggNOG" id="COG0021">
    <property type="taxonomic scope" value="Bacteria"/>
</dbReference>
<feature type="binding site" evidence="13">
    <location>
        <position position="30"/>
    </location>
    <ligand>
        <name>substrate</name>
    </ligand>
</feature>
<dbReference type="AlphaFoldDB" id="H1XQQ0"/>
<dbReference type="InterPro" id="IPR005475">
    <property type="entry name" value="Transketolase-like_Pyr-bd"/>
</dbReference>
<feature type="binding site" evidence="14">
    <location>
        <position position="70"/>
    </location>
    <ligand>
        <name>thiamine diphosphate</name>
        <dbReference type="ChEBI" id="CHEBI:58937"/>
    </ligand>
</feature>
<dbReference type="SUPFAM" id="SSF52518">
    <property type="entry name" value="Thiamin diphosphate-binding fold (THDP-binding)"/>
    <property type="match status" value="2"/>
</dbReference>
<dbReference type="FunFam" id="3.40.50.970:FF:000003">
    <property type="entry name" value="Transketolase"/>
    <property type="match status" value="1"/>
</dbReference>
<feature type="binding site" evidence="14">
    <location>
        <begin position="118"/>
        <end position="120"/>
    </location>
    <ligand>
        <name>thiamine diphosphate</name>
        <dbReference type="ChEBI" id="CHEBI:58937"/>
    </ligand>
</feature>
<organism evidence="20 21">
    <name type="scientific">Caldithrix abyssi DSM 13497</name>
    <dbReference type="NCBI Taxonomy" id="880073"/>
    <lineage>
        <taxon>Bacteria</taxon>
        <taxon>Pseudomonadati</taxon>
        <taxon>Calditrichota</taxon>
        <taxon>Calditrichia</taxon>
        <taxon>Calditrichales</taxon>
        <taxon>Calditrichaceae</taxon>
        <taxon>Caldithrix</taxon>
    </lineage>
</organism>
<dbReference type="KEGG" id="caby:Cabys_1560"/>
<dbReference type="Gene3D" id="3.40.50.920">
    <property type="match status" value="1"/>
</dbReference>
<evidence type="ECO:0000256" key="6">
    <source>
        <dbReference type="ARBA" id="ARBA00022679"/>
    </source>
</evidence>
<dbReference type="Proteomes" id="UP000183868">
    <property type="component" value="Chromosome"/>
</dbReference>
<dbReference type="PROSITE" id="PS00802">
    <property type="entry name" value="TRANSKETOLASE_2"/>
    <property type="match status" value="1"/>
</dbReference>
<evidence type="ECO:0000256" key="9">
    <source>
        <dbReference type="ARBA" id="ARBA00023052"/>
    </source>
</evidence>
<dbReference type="SUPFAM" id="SSF52922">
    <property type="entry name" value="TK C-terminal domain-like"/>
    <property type="match status" value="1"/>
</dbReference>
<dbReference type="InterPro" id="IPR033247">
    <property type="entry name" value="Transketolase_fam"/>
</dbReference>
<keyword evidence="6 17" id="KW-0808">Transferase</keyword>
<evidence type="ECO:0000256" key="13">
    <source>
        <dbReference type="PIRSR" id="PIRSR605478-2"/>
    </source>
</evidence>
<dbReference type="FunCoup" id="H1XQQ0">
    <property type="interactions" value="503"/>
</dbReference>
<dbReference type="STRING" id="880073.Cabys_1560"/>
<proteinExistence type="inferred from homology"/>
<gene>
    <name evidence="19" type="ORF">Cabys_1560</name>
    <name evidence="20" type="ORF">Calab_2715</name>
</gene>
<keyword evidence="21" id="KW-1185">Reference proteome</keyword>
<keyword evidence="7 15" id="KW-0479">Metal-binding</keyword>
<dbReference type="GO" id="GO:0046872">
    <property type="term" value="F:metal ion binding"/>
    <property type="evidence" value="ECO:0007669"/>
    <property type="project" value="UniProtKB-KW"/>
</dbReference>
<feature type="binding site" evidence="14">
    <location>
        <position position="189"/>
    </location>
    <ligand>
        <name>thiamine diphosphate</name>
        <dbReference type="ChEBI" id="CHEBI:58937"/>
    </ligand>
</feature>
<dbReference type="InterPro" id="IPR005474">
    <property type="entry name" value="Transketolase_N"/>
</dbReference>
<dbReference type="InterPro" id="IPR009014">
    <property type="entry name" value="Transketo_C/PFOR_II"/>
</dbReference>
<comment type="similarity">
    <text evidence="3 17">Belongs to the transketolase family.</text>
</comment>
<feature type="site" description="Important for catalytic activity" evidence="16">
    <location>
        <position position="30"/>
    </location>
</feature>